<evidence type="ECO:0000256" key="5">
    <source>
        <dbReference type="ARBA" id="ARBA00022737"/>
    </source>
</evidence>
<feature type="domain" description="Fibronectin type-III" evidence="10">
    <location>
        <begin position="297"/>
        <end position="393"/>
    </location>
</feature>
<gene>
    <name evidence="11" type="ORF">ONB1V03_LOCUS10051</name>
</gene>
<dbReference type="InterPro" id="IPR003598">
    <property type="entry name" value="Ig_sub2"/>
</dbReference>
<dbReference type="SMART" id="SM00408">
    <property type="entry name" value="IGc2"/>
    <property type="match status" value="4"/>
</dbReference>
<dbReference type="Proteomes" id="UP000728032">
    <property type="component" value="Unassembled WGS sequence"/>
</dbReference>
<dbReference type="FunFam" id="2.60.40.10:FF:000031">
    <property type="entry name" value="Myosin-binding protein C, slow type"/>
    <property type="match status" value="1"/>
</dbReference>
<comment type="subcellular location">
    <subcellularLocation>
        <location evidence="2">Cytoplasm</location>
    </subcellularLocation>
    <subcellularLocation>
        <location evidence="1">Nucleus</location>
    </subcellularLocation>
</comment>
<dbReference type="OrthoDB" id="6426872at2759"/>
<evidence type="ECO:0000313" key="12">
    <source>
        <dbReference type="Proteomes" id="UP000728032"/>
    </source>
</evidence>
<accession>A0A7R9M4H1</accession>
<dbReference type="Pfam" id="PF00041">
    <property type="entry name" value="fn3"/>
    <property type="match status" value="5"/>
</dbReference>
<evidence type="ECO:0000313" key="11">
    <source>
        <dbReference type="EMBL" id="CAD7653397.1"/>
    </source>
</evidence>
<dbReference type="GO" id="GO:0030017">
    <property type="term" value="C:sarcomere"/>
    <property type="evidence" value="ECO:0007669"/>
    <property type="project" value="UniProtKB-ARBA"/>
</dbReference>
<evidence type="ECO:0000256" key="4">
    <source>
        <dbReference type="ARBA" id="ARBA00022490"/>
    </source>
</evidence>
<dbReference type="Pfam" id="PF07679">
    <property type="entry name" value="I-set"/>
    <property type="match status" value="5"/>
</dbReference>
<feature type="domain" description="Fibronectin type-III" evidence="10">
    <location>
        <begin position="584"/>
        <end position="678"/>
    </location>
</feature>
<dbReference type="InterPro" id="IPR007110">
    <property type="entry name" value="Ig-like_dom"/>
</dbReference>
<dbReference type="SMART" id="SM00409">
    <property type="entry name" value="IG"/>
    <property type="match status" value="5"/>
</dbReference>
<dbReference type="PANTHER" id="PTHR14340">
    <property type="entry name" value="MICROFIBRIL-ASSOCIATED GLYCOPROTEIN 3"/>
    <property type="match status" value="1"/>
</dbReference>
<keyword evidence="4" id="KW-0963">Cytoplasm</keyword>
<keyword evidence="5" id="KW-0677">Repeat</keyword>
<dbReference type="InterPro" id="IPR003961">
    <property type="entry name" value="FN3_dom"/>
</dbReference>
<evidence type="ECO:0000256" key="7">
    <source>
        <dbReference type="ARBA" id="ARBA00023242"/>
    </source>
</evidence>
<evidence type="ECO:0000256" key="1">
    <source>
        <dbReference type="ARBA" id="ARBA00004123"/>
    </source>
</evidence>
<dbReference type="PROSITE" id="PS50853">
    <property type="entry name" value="FN3"/>
    <property type="match status" value="5"/>
</dbReference>
<dbReference type="InterPro" id="IPR003599">
    <property type="entry name" value="Ig_sub"/>
</dbReference>
<dbReference type="SUPFAM" id="SSF48726">
    <property type="entry name" value="Immunoglobulin"/>
    <property type="match status" value="5"/>
</dbReference>
<dbReference type="PANTHER" id="PTHR14340:SF9">
    <property type="entry name" value="FIBRONECTIN TYPE-III DOMAIN-CONTAINING PROTEIN"/>
    <property type="match status" value="1"/>
</dbReference>
<keyword evidence="8" id="KW-0393">Immunoglobulin domain</keyword>
<name>A0A7R9M4H1_9ACAR</name>
<dbReference type="CDD" id="cd00096">
    <property type="entry name" value="Ig"/>
    <property type="match status" value="1"/>
</dbReference>
<feature type="domain" description="Fibronectin type-III" evidence="10">
    <location>
        <begin position="889"/>
        <end position="985"/>
    </location>
</feature>
<evidence type="ECO:0000259" key="10">
    <source>
        <dbReference type="PROSITE" id="PS50853"/>
    </source>
</evidence>
<dbReference type="PRINTS" id="PR00014">
    <property type="entry name" value="FNTYPEIII"/>
</dbReference>
<dbReference type="FunFam" id="2.60.40.10:FF:000107">
    <property type="entry name" value="Myosin, light chain kinase a"/>
    <property type="match status" value="1"/>
</dbReference>
<dbReference type="PROSITE" id="PS50835">
    <property type="entry name" value="IG_LIKE"/>
    <property type="match status" value="3"/>
</dbReference>
<evidence type="ECO:0000259" key="9">
    <source>
        <dbReference type="PROSITE" id="PS50835"/>
    </source>
</evidence>
<dbReference type="FunFam" id="2.60.40.10:FF:000056">
    <property type="entry name" value="twitchin isoform X4"/>
    <property type="match status" value="3"/>
</dbReference>
<dbReference type="SMART" id="SM00060">
    <property type="entry name" value="FN3"/>
    <property type="match status" value="5"/>
</dbReference>
<feature type="domain" description="Fibronectin type-III" evidence="10">
    <location>
        <begin position="684"/>
        <end position="779"/>
    </location>
</feature>
<dbReference type="SUPFAM" id="SSF49265">
    <property type="entry name" value="Fibronectin type III"/>
    <property type="match status" value="3"/>
</dbReference>
<protein>
    <recommendedName>
        <fullName evidence="13">Titin</fullName>
    </recommendedName>
</protein>
<feature type="domain" description="Fibronectin type-III" evidence="10">
    <location>
        <begin position="787"/>
        <end position="882"/>
    </location>
</feature>
<evidence type="ECO:0008006" key="13">
    <source>
        <dbReference type="Google" id="ProtNLM"/>
    </source>
</evidence>
<dbReference type="GO" id="GO:0009653">
    <property type="term" value="P:anatomical structure morphogenesis"/>
    <property type="evidence" value="ECO:0007669"/>
    <property type="project" value="UniProtKB-ARBA"/>
</dbReference>
<dbReference type="InterPro" id="IPR013098">
    <property type="entry name" value="Ig_I-set"/>
</dbReference>
<feature type="domain" description="Ig-like" evidence="9">
    <location>
        <begin position="493"/>
        <end position="564"/>
    </location>
</feature>
<dbReference type="InterPro" id="IPR013783">
    <property type="entry name" value="Ig-like_fold"/>
</dbReference>
<feature type="domain" description="Ig-like" evidence="9">
    <location>
        <begin position="21"/>
        <end position="110"/>
    </location>
</feature>
<feature type="domain" description="Ig-like" evidence="9">
    <location>
        <begin position="399"/>
        <end position="490"/>
    </location>
</feature>
<comment type="similarity">
    <text evidence="3">Belongs to the protein kinase superfamily. CAMK Ser/Thr protein kinase family.</text>
</comment>
<dbReference type="InterPro" id="IPR036116">
    <property type="entry name" value="FN3_sf"/>
</dbReference>
<keyword evidence="6" id="KW-1015">Disulfide bond</keyword>
<dbReference type="EMBL" id="CAJPVJ010006606">
    <property type="protein sequence ID" value="CAG2170584.1"/>
    <property type="molecule type" value="Genomic_DNA"/>
</dbReference>
<reference evidence="11" key="1">
    <citation type="submission" date="2020-11" db="EMBL/GenBank/DDBJ databases">
        <authorList>
            <person name="Tran Van P."/>
        </authorList>
    </citation>
    <scope>NUCLEOTIDE SEQUENCE</scope>
</reference>
<dbReference type="EMBL" id="OC921431">
    <property type="protein sequence ID" value="CAD7653397.1"/>
    <property type="molecule type" value="Genomic_DNA"/>
</dbReference>
<organism evidence="11">
    <name type="scientific">Oppiella nova</name>
    <dbReference type="NCBI Taxonomy" id="334625"/>
    <lineage>
        <taxon>Eukaryota</taxon>
        <taxon>Metazoa</taxon>
        <taxon>Ecdysozoa</taxon>
        <taxon>Arthropoda</taxon>
        <taxon>Chelicerata</taxon>
        <taxon>Arachnida</taxon>
        <taxon>Acari</taxon>
        <taxon>Acariformes</taxon>
        <taxon>Sarcoptiformes</taxon>
        <taxon>Oribatida</taxon>
        <taxon>Brachypylina</taxon>
        <taxon>Oppioidea</taxon>
        <taxon>Oppiidae</taxon>
        <taxon>Oppiella</taxon>
    </lineage>
</organism>
<dbReference type="InterPro" id="IPR036179">
    <property type="entry name" value="Ig-like_dom_sf"/>
</dbReference>
<keyword evidence="12" id="KW-1185">Reference proteome</keyword>
<evidence type="ECO:0000256" key="2">
    <source>
        <dbReference type="ARBA" id="ARBA00004496"/>
    </source>
</evidence>
<dbReference type="GO" id="GO:0005634">
    <property type="term" value="C:nucleus"/>
    <property type="evidence" value="ECO:0007669"/>
    <property type="project" value="UniProtKB-SubCell"/>
</dbReference>
<dbReference type="Gene3D" id="2.60.40.10">
    <property type="entry name" value="Immunoglobulins"/>
    <property type="match status" value="10"/>
</dbReference>
<sequence length="1052" mass="118820">MSTQRMKGSIHRYTANLTVEPKSTEFTLRLADTVCIDEDNDVEFNVQLSRSGVSVKWFKDGKPIRKSKSNVIESKETKHKLIIRNAKPNDSGEYTCVANGDQTRTQLQVNEDLAEFSLKLKDIFVKEGETATLSVEVAKPSHKVEWFCDDKKVVLTEKSILIEEGIHRKLVLNECTLFDKGIYSVVCKDKRSIAKLTVESAPRILTQKRQFTAKRDENFILEIQFDGYQPPKVEWFFADKALKTSKKLAIEALMSKTLLTIKKFDDSDVGNYRLRLKNNIGECSEEFSLSIIDRPEPPGRPQASEITNKSLVLSWPEPKNNGGSEVINYIIEFSDKKSEIWKIYNETFKVVDKNIKIEKLKQGMEYTFRVTAVNEVGNSDPSPISQNIVIRESKSGEKPVVIEELKPNVSSAPKTEVKLECKITGQPIPEVKWFRDSEELVVNKTMDITFEKQTATLIIKEVQPKSAGLYVCKASNPLGSARTQSTLKIEEKPSAIFDKKLSSMILRPGSNYRIDAEVKGYPSPQCIWTKDQKIRVKTIDNKTSLEIKTIQTEDSGVYSLKLTNELADVCYDFVLKVLDRPGSPDAPVRALNVEEDCVELSWKPPKDDGGSRVTHYLIEKCEKKTNLWKEVIKIDSKLLIQRVDRLVCGEEYLFRVCAINEFGKSNATLSQPIVCESPFDKPSAPLGPLLTSNNTEDSFTLSWNPPESDGNSPILEYIVEKKESDKKVWQKVGSVDGNKQSIDVINLKKETAYHFRITCRNKVGTSLPLAPEETITPKGRYGAPSMPGRPLQVTAMTNTSLTLSWDRPLSTGGVELTAYILERRLVSESNWIRVDTIDPDITSYTVENLSAKHEYFFRVIAENPLGRSPPLETETALKLSLTAAQPGIPTGPLETRVVGPSAIVVEWGKPETDGGAPILSYVVAARDVRRTMWMEVGHVSADTQRLQIKDLQEGHEYLVRIMARNEVGLSDPLVMEEPVRVVRPPGYTELAQEFEVERPDTPSLSFTTTETSSSWMREANVEPLVSSYTRHTLIQRREYFFKLWFHSDTLFK</sequence>
<keyword evidence="7" id="KW-0539">Nucleus</keyword>
<proteinExistence type="inferred from homology"/>
<dbReference type="AlphaFoldDB" id="A0A7R9M4H1"/>
<evidence type="ECO:0000256" key="8">
    <source>
        <dbReference type="ARBA" id="ARBA00023319"/>
    </source>
</evidence>
<dbReference type="CDD" id="cd00063">
    <property type="entry name" value="FN3"/>
    <property type="match status" value="5"/>
</dbReference>
<evidence type="ECO:0000256" key="3">
    <source>
        <dbReference type="ARBA" id="ARBA00006692"/>
    </source>
</evidence>
<evidence type="ECO:0000256" key="6">
    <source>
        <dbReference type="ARBA" id="ARBA00023157"/>
    </source>
</evidence>
<dbReference type="FunFam" id="2.60.40.10:FF:000050">
    <property type="entry name" value="Titin isoform B"/>
    <property type="match status" value="1"/>
</dbReference>
<dbReference type="GO" id="GO:0030154">
    <property type="term" value="P:cell differentiation"/>
    <property type="evidence" value="ECO:0007669"/>
    <property type="project" value="UniProtKB-ARBA"/>
</dbReference>